<dbReference type="Gene3D" id="2.40.10.120">
    <property type="match status" value="1"/>
</dbReference>
<keyword evidence="1" id="KW-0378">Hydrolase</keyword>
<evidence type="ECO:0000313" key="1">
    <source>
        <dbReference type="EMBL" id="RHE41362.1"/>
    </source>
</evidence>
<dbReference type="AlphaFoldDB" id="A0A414JA99"/>
<dbReference type="EMBL" id="QSKF01000002">
    <property type="protein sequence ID" value="RHE41362.1"/>
    <property type="molecule type" value="Genomic_DNA"/>
</dbReference>
<evidence type="ECO:0000313" key="2">
    <source>
        <dbReference type="Proteomes" id="UP000283745"/>
    </source>
</evidence>
<comment type="caution">
    <text evidence="1">The sequence shown here is derived from an EMBL/GenBank/DDBJ whole genome shotgun (WGS) entry which is preliminary data.</text>
</comment>
<dbReference type="Proteomes" id="UP000283745">
    <property type="component" value="Unassembled WGS sequence"/>
</dbReference>
<organism evidence="1 2">
    <name type="scientific">Blautia obeum</name>
    <dbReference type="NCBI Taxonomy" id="40520"/>
    <lineage>
        <taxon>Bacteria</taxon>
        <taxon>Bacillati</taxon>
        <taxon>Bacillota</taxon>
        <taxon>Clostridia</taxon>
        <taxon>Lachnospirales</taxon>
        <taxon>Lachnospiraceae</taxon>
        <taxon>Blautia</taxon>
    </lineage>
</organism>
<dbReference type="Pfam" id="PF13365">
    <property type="entry name" value="Trypsin_2"/>
    <property type="match status" value="1"/>
</dbReference>
<gene>
    <name evidence="1" type="ORF">DW740_03375</name>
</gene>
<proteinExistence type="predicted"/>
<dbReference type="SUPFAM" id="SSF50494">
    <property type="entry name" value="Trypsin-like serine proteases"/>
    <property type="match status" value="1"/>
</dbReference>
<dbReference type="RefSeq" id="WP_118050082.1">
    <property type="nucleotide sequence ID" value="NZ_CABJFK010000002.1"/>
</dbReference>
<dbReference type="GO" id="GO:0008233">
    <property type="term" value="F:peptidase activity"/>
    <property type="evidence" value="ECO:0007669"/>
    <property type="project" value="UniProtKB-KW"/>
</dbReference>
<reference evidence="1 2" key="1">
    <citation type="submission" date="2018-08" db="EMBL/GenBank/DDBJ databases">
        <title>A genome reference for cultivated species of the human gut microbiota.</title>
        <authorList>
            <person name="Zou Y."/>
            <person name="Xue W."/>
            <person name="Luo G."/>
        </authorList>
    </citation>
    <scope>NUCLEOTIDE SEQUENCE [LARGE SCALE GENOMIC DNA]</scope>
    <source>
        <strain evidence="1 2">AM28-23</strain>
    </source>
</reference>
<keyword evidence="1" id="KW-0645">Protease</keyword>
<dbReference type="GO" id="GO:0006508">
    <property type="term" value="P:proteolysis"/>
    <property type="evidence" value="ECO:0007669"/>
    <property type="project" value="UniProtKB-KW"/>
</dbReference>
<accession>A0A414JA99</accession>
<name>A0A414JA99_9FIRM</name>
<dbReference type="InterPro" id="IPR009003">
    <property type="entry name" value="Peptidase_S1_PA"/>
</dbReference>
<sequence>MNINDISTQLLYTTVPIYAKNNNGSFSSGTGFIFSVMEQNDTSIPLLITNYHVLKNAVAGFVELHIAEKGLPSEKSIRIQFNESIINGNKLGNLDLIVIPLASTLNELKQRGINIFYRTVDQNMLPKEEQIEYFAAIEDITFIGYPSGLYDSVNKLPIIRQGITATPIWNQFNGENVFLIDAGVFPGSSGSPVFIYNHGSYPTKDGIAIGNRLLFIGVISETMIRNEADAKSYLDLGKVIGSKVMYEEVTKFIQRINKV</sequence>
<protein>
    <submittedName>
        <fullName evidence="1">Serine protease</fullName>
    </submittedName>
</protein>